<dbReference type="InterPro" id="IPR000933">
    <property type="entry name" value="Glyco_hydro_29"/>
</dbReference>
<dbReference type="InterPro" id="IPR016286">
    <property type="entry name" value="FUC_metazoa-typ"/>
</dbReference>
<keyword evidence="10" id="KW-1185">Reference proteome</keyword>
<keyword evidence="4 7" id="KW-0732">Signal</keyword>
<dbReference type="InterPro" id="IPR017853">
    <property type="entry name" value="GH"/>
</dbReference>
<keyword evidence="6" id="KW-0326">Glycosidase</keyword>
<feature type="signal peptide" evidence="7">
    <location>
        <begin position="1"/>
        <end position="19"/>
    </location>
</feature>
<comment type="caution">
    <text evidence="9">The sequence shown here is derived from an EMBL/GenBank/DDBJ whole genome shotgun (WGS) entry which is preliminary data.</text>
</comment>
<name>A0A8H5GPY7_9AGAR</name>
<evidence type="ECO:0000256" key="4">
    <source>
        <dbReference type="ARBA" id="ARBA00022729"/>
    </source>
</evidence>
<proteinExistence type="inferred from homology"/>
<feature type="chain" id="PRO_5034643655" description="alpha-L-fucosidase" evidence="7">
    <location>
        <begin position="20"/>
        <end position="821"/>
    </location>
</feature>
<dbReference type="EMBL" id="JAACJM010000014">
    <property type="protein sequence ID" value="KAF5368937.1"/>
    <property type="molecule type" value="Genomic_DNA"/>
</dbReference>
<comment type="function">
    <text evidence="1">Alpha-L-fucosidase is responsible for hydrolyzing the alpha-1,6-linked fucose joined to the reducing-end N-acetylglucosamine of the carbohydrate moieties of glycoproteins.</text>
</comment>
<dbReference type="SMART" id="SM00812">
    <property type="entry name" value="Alpha_L_fucos"/>
    <property type="match status" value="1"/>
</dbReference>
<reference evidence="9 10" key="1">
    <citation type="journal article" date="2020" name="ISME J.">
        <title>Uncovering the hidden diversity of litter-decomposition mechanisms in mushroom-forming fungi.</title>
        <authorList>
            <person name="Floudas D."/>
            <person name="Bentzer J."/>
            <person name="Ahren D."/>
            <person name="Johansson T."/>
            <person name="Persson P."/>
            <person name="Tunlid A."/>
        </authorList>
    </citation>
    <scope>NUCLEOTIDE SEQUENCE [LARGE SCALE GENOMIC DNA]</scope>
    <source>
        <strain evidence="9 10">CBS 291.85</strain>
    </source>
</reference>
<gene>
    <name evidence="9" type="ORF">D9758_002918</name>
</gene>
<dbReference type="GO" id="GO:0016139">
    <property type="term" value="P:glycoside catabolic process"/>
    <property type="evidence" value="ECO:0007669"/>
    <property type="project" value="TreeGrafter"/>
</dbReference>
<comment type="similarity">
    <text evidence="2">Belongs to the glycosyl hydrolase 29 family.</text>
</comment>
<organism evidence="9 10">
    <name type="scientific">Tetrapyrgos nigripes</name>
    <dbReference type="NCBI Taxonomy" id="182062"/>
    <lineage>
        <taxon>Eukaryota</taxon>
        <taxon>Fungi</taxon>
        <taxon>Dikarya</taxon>
        <taxon>Basidiomycota</taxon>
        <taxon>Agaricomycotina</taxon>
        <taxon>Agaricomycetes</taxon>
        <taxon>Agaricomycetidae</taxon>
        <taxon>Agaricales</taxon>
        <taxon>Marasmiineae</taxon>
        <taxon>Marasmiaceae</taxon>
        <taxon>Tetrapyrgos</taxon>
    </lineage>
</organism>
<sequence>MRWTLWLALFATCLVHVYAAEEGVLQTHVDLTPFLNNKAAALEGTIASFDGHNGSYPAEYLPIGTLVDASITYKLPNFSDMSTLDNVNCSGQVIPVPVGRYHSFGWLGATDGFSSLNANFTAIYEDNSTETLGYVVAPWWTSNPSLGPITAPFFNWGLSNGTTYQNHNISRMFTFQHRLDNSKNLSGIQLANVTGSARFTGTLSIHVFAMTLVSSNSSESSGEPLLAVQDVRSTTKFRTQNDTQVQLIEVTLNNFAPNDAPISSWITSKQTIALHSASGTIHTVIPGEVNRLRGGDQVRVIVGIVTEEGIEAGTKLDDVQVVVNGSPLGEQLGIVAGIPDYFVGDESLKTHESPEWFDGAKFGLFVHWGIYSVPAWTVSGTQYAEWYWYWQHNPANASSAVWLHHKEVYGEDFLYDDFFPNFTASVFDVNAFVQFVADIGAKYYVITTKHHDGFALFDTGNSSNRNSLNYGPKRDLIGEILNATKATQPQLYSGLYFSLPEWFNPAYAKYGHADFSDGLYHPRSDDPSNPGYNILQRTGFAGGLAQNAYNSSAPLEPYTGYIEVDDYLEDIMKPQMETLFYKYETDILWCDVGGPTIAPEILPAWYNWAKANGRQVALNARCGTNYSDFDNPEYSVTSSLKTRKWESSEGSDPYSYGYNQNTSYENYRNTSYLVHSLVDIVSKNGNYLLDIGPTANGTIVPPSRDSLLGVGRWLNASGDAIYDTQYWFVTAEEGNLRFTTKQDAFYIISFLYPEDGVVRSTSPLPLKTGDKATFLGVNGISQELDWQWTADGVFELSVGEIEDELRMVGDAWAFKFVYHSG</sequence>
<dbReference type="PANTHER" id="PTHR10030:SF37">
    <property type="entry name" value="ALPHA-L-FUCOSIDASE-RELATED"/>
    <property type="match status" value="1"/>
</dbReference>
<evidence type="ECO:0000256" key="5">
    <source>
        <dbReference type="ARBA" id="ARBA00022801"/>
    </source>
</evidence>
<dbReference type="OrthoDB" id="6039950at2759"/>
<evidence type="ECO:0000259" key="8">
    <source>
        <dbReference type="Pfam" id="PF01120"/>
    </source>
</evidence>
<evidence type="ECO:0000313" key="9">
    <source>
        <dbReference type="EMBL" id="KAF5368937.1"/>
    </source>
</evidence>
<evidence type="ECO:0000256" key="2">
    <source>
        <dbReference type="ARBA" id="ARBA00007951"/>
    </source>
</evidence>
<accession>A0A8H5GPY7</accession>
<dbReference type="InterPro" id="IPR057739">
    <property type="entry name" value="Glyco_hydro_29_N"/>
</dbReference>
<dbReference type="Proteomes" id="UP000559256">
    <property type="component" value="Unassembled WGS sequence"/>
</dbReference>
<evidence type="ECO:0000313" key="10">
    <source>
        <dbReference type="Proteomes" id="UP000559256"/>
    </source>
</evidence>
<dbReference type="EC" id="3.2.1.51" evidence="3"/>
<keyword evidence="5" id="KW-0378">Hydrolase</keyword>
<dbReference type="Gene3D" id="3.20.20.80">
    <property type="entry name" value="Glycosidases"/>
    <property type="match status" value="1"/>
</dbReference>
<dbReference type="PRINTS" id="PR00741">
    <property type="entry name" value="GLHYDRLASE29"/>
</dbReference>
<evidence type="ECO:0000256" key="6">
    <source>
        <dbReference type="ARBA" id="ARBA00023295"/>
    </source>
</evidence>
<evidence type="ECO:0000256" key="3">
    <source>
        <dbReference type="ARBA" id="ARBA00012662"/>
    </source>
</evidence>
<dbReference type="AlphaFoldDB" id="A0A8H5GPY7"/>
<dbReference type="SUPFAM" id="SSF51445">
    <property type="entry name" value="(Trans)glycosidases"/>
    <property type="match status" value="1"/>
</dbReference>
<feature type="domain" description="Glycoside hydrolase family 29 N-terminal" evidence="8">
    <location>
        <begin position="345"/>
        <end position="718"/>
    </location>
</feature>
<evidence type="ECO:0000256" key="1">
    <source>
        <dbReference type="ARBA" id="ARBA00004071"/>
    </source>
</evidence>
<dbReference type="GO" id="GO:0006004">
    <property type="term" value="P:fucose metabolic process"/>
    <property type="evidence" value="ECO:0007669"/>
    <property type="project" value="InterPro"/>
</dbReference>
<dbReference type="GO" id="GO:0004560">
    <property type="term" value="F:alpha-L-fucosidase activity"/>
    <property type="evidence" value="ECO:0007669"/>
    <property type="project" value="UniProtKB-EC"/>
</dbReference>
<evidence type="ECO:0000256" key="7">
    <source>
        <dbReference type="SAM" id="SignalP"/>
    </source>
</evidence>
<dbReference type="Pfam" id="PF01120">
    <property type="entry name" value="Alpha_L_fucos"/>
    <property type="match status" value="1"/>
</dbReference>
<protein>
    <recommendedName>
        <fullName evidence="3">alpha-L-fucosidase</fullName>
        <ecNumber evidence="3">3.2.1.51</ecNumber>
    </recommendedName>
</protein>
<dbReference type="PANTHER" id="PTHR10030">
    <property type="entry name" value="ALPHA-L-FUCOSIDASE"/>
    <property type="match status" value="1"/>
</dbReference>